<organism evidence="1">
    <name type="scientific">Anguilla anguilla</name>
    <name type="common">European freshwater eel</name>
    <name type="synonym">Muraena anguilla</name>
    <dbReference type="NCBI Taxonomy" id="7936"/>
    <lineage>
        <taxon>Eukaryota</taxon>
        <taxon>Metazoa</taxon>
        <taxon>Chordata</taxon>
        <taxon>Craniata</taxon>
        <taxon>Vertebrata</taxon>
        <taxon>Euteleostomi</taxon>
        <taxon>Actinopterygii</taxon>
        <taxon>Neopterygii</taxon>
        <taxon>Teleostei</taxon>
        <taxon>Anguilliformes</taxon>
        <taxon>Anguillidae</taxon>
        <taxon>Anguilla</taxon>
    </lineage>
</organism>
<dbReference type="AlphaFoldDB" id="A0A0E9T4P7"/>
<accession>A0A0E9T4P7</accession>
<name>A0A0E9T4P7_ANGAN</name>
<dbReference type="EMBL" id="GBXM01059921">
    <property type="protein sequence ID" value="JAH48656.1"/>
    <property type="molecule type" value="Transcribed_RNA"/>
</dbReference>
<evidence type="ECO:0000313" key="1">
    <source>
        <dbReference type="EMBL" id="JAH48656.1"/>
    </source>
</evidence>
<reference evidence="1" key="1">
    <citation type="submission" date="2014-11" db="EMBL/GenBank/DDBJ databases">
        <authorList>
            <person name="Amaro Gonzalez C."/>
        </authorList>
    </citation>
    <scope>NUCLEOTIDE SEQUENCE</scope>
</reference>
<protein>
    <submittedName>
        <fullName evidence="1">Uncharacterized protein</fullName>
    </submittedName>
</protein>
<sequence>MASSAYRSILQTSSSVALHDNTEWNPIISHVQDHYH</sequence>
<proteinExistence type="predicted"/>
<reference evidence="1" key="2">
    <citation type="journal article" date="2015" name="Fish Shellfish Immunol.">
        <title>Early steps in the European eel (Anguilla anguilla)-Vibrio vulnificus interaction in the gills: Role of the RtxA13 toxin.</title>
        <authorList>
            <person name="Callol A."/>
            <person name="Pajuelo D."/>
            <person name="Ebbesson L."/>
            <person name="Teles M."/>
            <person name="MacKenzie S."/>
            <person name="Amaro C."/>
        </authorList>
    </citation>
    <scope>NUCLEOTIDE SEQUENCE</scope>
</reference>